<organism evidence="1 2">
    <name type="scientific">Botrytis hyacinthi</name>
    <dbReference type="NCBI Taxonomy" id="278943"/>
    <lineage>
        <taxon>Eukaryota</taxon>
        <taxon>Fungi</taxon>
        <taxon>Dikarya</taxon>
        <taxon>Ascomycota</taxon>
        <taxon>Pezizomycotina</taxon>
        <taxon>Leotiomycetes</taxon>
        <taxon>Helotiales</taxon>
        <taxon>Sclerotiniaceae</taxon>
        <taxon>Botrytis</taxon>
    </lineage>
</organism>
<comment type="caution">
    <text evidence="1">The sequence shown here is derived from an EMBL/GenBank/DDBJ whole genome shotgun (WGS) entry which is preliminary data.</text>
</comment>
<dbReference type="AlphaFoldDB" id="A0A4Z1GN98"/>
<keyword evidence="2" id="KW-1185">Reference proteome</keyword>
<gene>
    <name evidence="1" type="ORF">BHYA_0169g00070</name>
</gene>
<dbReference type="Proteomes" id="UP000297814">
    <property type="component" value="Unassembled WGS sequence"/>
</dbReference>
<reference evidence="1 2" key="1">
    <citation type="submission" date="2017-12" db="EMBL/GenBank/DDBJ databases">
        <title>Comparative genomics of Botrytis spp.</title>
        <authorList>
            <person name="Valero-Jimenez C.A."/>
            <person name="Tapia P."/>
            <person name="Veloso J."/>
            <person name="Silva-Moreno E."/>
            <person name="Staats M."/>
            <person name="Valdes J.H."/>
            <person name="Van Kan J.A.L."/>
        </authorList>
    </citation>
    <scope>NUCLEOTIDE SEQUENCE [LARGE SCALE GENOMIC DNA]</scope>
    <source>
        <strain evidence="1 2">Bh0001</strain>
    </source>
</reference>
<evidence type="ECO:0000313" key="1">
    <source>
        <dbReference type="EMBL" id="TGO35127.1"/>
    </source>
</evidence>
<accession>A0A4Z1GN98</accession>
<proteinExistence type="predicted"/>
<evidence type="ECO:0000313" key="2">
    <source>
        <dbReference type="Proteomes" id="UP000297814"/>
    </source>
</evidence>
<protein>
    <submittedName>
        <fullName evidence="1">Uncharacterized protein</fullName>
    </submittedName>
</protein>
<dbReference type="EMBL" id="PQXK01000169">
    <property type="protein sequence ID" value="TGO35127.1"/>
    <property type="molecule type" value="Genomic_DNA"/>
</dbReference>
<name>A0A4Z1GN98_9HELO</name>
<sequence length="88" mass="10755">MTENEKIEHRAKRVIVQQKSLAKRSGVEKEADLKDRREMNREKAKVRIEEEWQERRGYAKGWKAAERDRQRRLVDDLRGDYERRMVKT</sequence>